<gene>
    <name evidence="25" type="ORF">Csa_3G731840</name>
</gene>
<dbReference type="InterPro" id="IPR011009">
    <property type="entry name" value="Kinase-like_dom_sf"/>
</dbReference>
<protein>
    <recommendedName>
        <fullName evidence="4">non-specific serine/threonine protein kinase</fullName>
        <ecNumber evidence="4">2.7.11.1</ecNumber>
    </recommendedName>
</protein>
<dbReference type="Pfam" id="PF00069">
    <property type="entry name" value="Pkinase"/>
    <property type="match status" value="1"/>
</dbReference>
<evidence type="ECO:0000256" key="2">
    <source>
        <dbReference type="ARBA" id="ARBA00004479"/>
    </source>
</evidence>
<keyword evidence="5" id="KW-1003">Cell membrane</keyword>
<dbReference type="SUPFAM" id="SSF52058">
    <property type="entry name" value="L domain-like"/>
    <property type="match status" value="2"/>
</dbReference>
<dbReference type="Proteomes" id="UP000029981">
    <property type="component" value="Chromosome 3"/>
</dbReference>
<comment type="catalytic activity">
    <reaction evidence="20">
        <text>L-threonyl-[protein] + ATP = O-phospho-L-threonyl-[protein] + ADP + H(+)</text>
        <dbReference type="Rhea" id="RHEA:46608"/>
        <dbReference type="Rhea" id="RHEA-COMP:11060"/>
        <dbReference type="Rhea" id="RHEA-COMP:11605"/>
        <dbReference type="ChEBI" id="CHEBI:15378"/>
        <dbReference type="ChEBI" id="CHEBI:30013"/>
        <dbReference type="ChEBI" id="CHEBI:30616"/>
        <dbReference type="ChEBI" id="CHEBI:61977"/>
        <dbReference type="ChEBI" id="CHEBI:456216"/>
        <dbReference type="EC" id="2.7.11.1"/>
    </reaction>
</comment>
<reference evidence="25 26" key="3">
    <citation type="journal article" date="2010" name="BMC Genomics">
        <title>Transcriptome sequencing and comparative analysis of cucumber flowers with different sex types.</title>
        <authorList>
            <person name="Guo S."/>
            <person name="Zheng Y."/>
            <person name="Joung J.G."/>
            <person name="Liu S."/>
            <person name="Zhang Z."/>
            <person name="Crasta O.R."/>
            <person name="Sobral B.W."/>
            <person name="Xu Y."/>
            <person name="Huang S."/>
            <person name="Fei Z."/>
        </authorList>
    </citation>
    <scope>NUCLEOTIDE SEQUENCE [LARGE SCALE GENOMIC DNA]</scope>
    <source>
        <strain evidence="26">cv. 9930</strain>
    </source>
</reference>
<comment type="subcellular location">
    <subcellularLocation>
        <location evidence="1">Cell membrane</location>
        <topology evidence="1">Single-pass membrane protein</topology>
    </subcellularLocation>
    <subcellularLocation>
        <location evidence="2">Membrane</location>
        <topology evidence="2">Single-pass type I membrane protein</topology>
    </subcellularLocation>
</comment>
<feature type="binding site" evidence="22">
    <location>
        <position position="715"/>
    </location>
    <ligand>
        <name>ATP</name>
        <dbReference type="ChEBI" id="CHEBI:30616"/>
    </ligand>
</feature>
<evidence type="ECO:0000256" key="8">
    <source>
        <dbReference type="ARBA" id="ARBA00022614"/>
    </source>
</evidence>
<reference evidence="25 26" key="1">
    <citation type="journal article" date="2009" name="Nat. Genet.">
        <title>The genome of the cucumber, Cucumis sativus L.</title>
        <authorList>
            <person name="Huang S."/>
            <person name="Li R."/>
            <person name="Zhang Z."/>
            <person name="Li L."/>
            <person name="Gu X."/>
            <person name="Fan W."/>
            <person name="Lucas W.J."/>
            <person name="Wang X."/>
            <person name="Xie B."/>
            <person name="Ni P."/>
            <person name="Ren Y."/>
            <person name="Zhu H."/>
            <person name="Li J."/>
            <person name="Lin K."/>
            <person name="Jin W."/>
            <person name="Fei Z."/>
            <person name="Li G."/>
            <person name="Staub J."/>
            <person name="Kilian A."/>
            <person name="van der Vossen E.A."/>
            <person name="Wu Y."/>
            <person name="Guo J."/>
            <person name="He J."/>
            <person name="Jia Z."/>
            <person name="Ren Y."/>
            <person name="Tian G."/>
            <person name="Lu Y."/>
            <person name="Ruan J."/>
            <person name="Qian W."/>
            <person name="Wang M."/>
            <person name="Huang Q."/>
            <person name="Li B."/>
            <person name="Xuan Z."/>
            <person name="Cao J."/>
            <person name="Asan"/>
            <person name="Wu Z."/>
            <person name="Zhang J."/>
            <person name="Cai Q."/>
            <person name="Bai Y."/>
            <person name="Zhao B."/>
            <person name="Han Y."/>
            <person name="Li Y."/>
            <person name="Li X."/>
            <person name="Wang S."/>
            <person name="Shi Q."/>
            <person name="Liu S."/>
            <person name="Cho W.K."/>
            <person name="Kim J.Y."/>
            <person name="Xu Y."/>
            <person name="Heller-Uszynska K."/>
            <person name="Miao H."/>
            <person name="Cheng Z."/>
            <person name="Zhang S."/>
            <person name="Wu J."/>
            <person name="Yang Y."/>
            <person name="Kang H."/>
            <person name="Li M."/>
            <person name="Liang H."/>
            <person name="Ren X."/>
            <person name="Shi Z."/>
            <person name="Wen M."/>
            <person name="Jian M."/>
            <person name="Yang H."/>
            <person name="Zhang G."/>
            <person name="Yang Z."/>
            <person name="Chen R."/>
            <person name="Liu S."/>
            <person name="Li J."/>
            <person name="Ma L."/>
            <person name="Liu H."/>
            <person name="Zhou Y."/>
            <person name="Zhao J."/>
            <person name="Fang X."/>
            <person name="Li G."/>
            <person name="Fang L."/>
            <person name="Li Y."/>
            <person name="Liu D."/>
            <person name="Zheng H."/>
            <person name="Zhang Y."/>
            <person name="Qin N."/>
            <person name="Li Z."/>
            <person name="Yang G."/>
            <person name="Yang S."/>
            <person name="Bolund L."/>
            <person name="Kristiansen K."/>
            <person name="Zheng H."/>
            <person name="Li S."/>
            <person name="Zhang X."/>
            <person name="Yang H."/>
            <person name="Wang J."/>
            <person name="Sun R."/>
            <person name="Zhang B."/>
            <person name="Jiang S."/>
            <person name="Wang J."/>
            <person name="Du Y."/>
            <person name="Li S."/>
        </authorList>
    </citation>
    <scope>NUCLEOTIDE SEQUENCE [LARGE SCALE GENOMIC DNA]</scope>
    <source>
        <strain evidence="26">cv. 9930</strain>
    </source>
</reference>
<dbReference type="GO" id="GO:0004674">
    <property type="term" value="F:protein serine/threonine kinase activity"/>
    <property type="evidence" value="ECO:0007669"/>
    <property type="project" value="UniProtKB-KW"/>
</dbReference>
<comment type="catalytic activity">
    <reaction evidence="21">
        <text>L-seryl-[protein] + ATP = O-phospho-L-seryl-[protein] + ADP + H(+)</text>
        <dbReference type="Rhea" id="RHEA:17989"/>
        <dbReference type="Rhea" id="RHEA-COMP:9863"/>
        <dbReference type="Rhea" id="RHEA-COMP:11604"/>
        <dbReference type="ChEBI" id="CHEBI:15378"/>
        <dbReference type="ChEBI" id="CHEBI:29999"/>
        <dbReference type="ChEBI" id="CHEBI:30616"/>
        <dbReference type="ChEBI" id="CHEBI:83421"/>
        <dbReference type="ChEBI" id="CHEBI:456216"/>
        <dbReference type="EC" id="2.7.11.1"/>
    </reaction>
</comment>
<evidence type="ECO:0000256" key="12">
    <source>
        <dbReference type="ARBA" id="ARBA00022737"/>
    </source>
</evidence>
<dbReference type="InterPro" id="IPR008271">
    <property type="entry name" value="Ser/Thr_kinase_AS"/>
</dbReference>
<evidence type="ECO:0000256" key="6">
    <source>
        <dbReference type="ARBA" id="ARBA00022527"/>
    </source>
</evidence>
<evidence type="ECO:0000256" key="5">
    <source>
        <dbReference type="ARBA" id="ARBA00022475"/>
    </source>
</evidence>
<dbReference type="Gene3D" id="3.30.200.20">
    <property type="entry name" value="Phosphorylase Kinase, domain 1"/>
    <property type="match status" value="1"/>
</dbReference>
<evidence type="ECO:0000256" key="3">
    <source>
        <dbReference type="ARBA" id="ARBA00008684"/>
    </source>
</evidence>
<dbReference type="InterPro" id="IPR017441">
    <property type="entry name" value="Protein_kinase_ATP_BS"/>
</dbReference>
<evidence type="ECO:0000256" key="7">
    <source>
        <dbReference type="ARBA" id="ARBA00022553"/>
    </source>
</evidence>
<dbReference type="EMBL" id="CM002924">
    <property type="protein sequence ID" value="KGN58774.1"/>
    <property type="molecule type" value="Genomic_DNA"/>
</dbReference>
<dbReference type="FunFam" id="3.80.10.10:FF:000288">
    <property type="entry name" value="LRR receptor-like serine/threonine-protein kinase EFR"/>
    <property type="match status" value="1"/>
</dbReference>
<dbReference type="Pfam" id="PF08263">
    <property type="entry name" value="LRRNT_2"/>
    <property type="match status" value="1"/>
</dbReference>
<dbReference type="PROSITE" id="PS50011">
    <property type="entry name" value="PROTEIN_KINASE_DOM"/>
    <property type="match status" value="1"/>
</dbReference>
<evidence type="ECO:0000256" key="9">
    <source>
        <dbReference type="ARBA" id="ARBA00022679"/>
    </source>
</evidence>
<organism evidence="25 26">
    <name type="scientific">Cucumis sativus</name>
    <name type="common">Cucumber</name>
    <dbReference type="NCBI Taxonomy" id="3659"/>
    <lineage>
        <taxon>Eukaryota</taxon>
        <taxon>Viridiplantae</taxon>
        <taxon>Streptophyta</taxon>
        <taxon>Embryophyta</taxon>
        <taxon>Tracheophyta</taxon>
        <taxon>Spermatophyta</taxon>
        <taxon>Magnoliopsida</taxon>
        <taxon>eudicotyledons</taxon>
        <taxon>Gunneridae</taxon>
        <taxon>Pentapetalae</taxon>
        <taxon>rosids</taxon>
        <taxon>fabids</taxon>
        <taxon>Cucurbitales</taxon>
        <taxon>Cucurbitaceae</taxon>
        <taxon>Benincaseae</taxon>
        <taxon>Cucumis</taxon>
    </lineage>
</organism>
<dbReference type="Gene3D" id="3.80.10.10">
    <property type="entry name" value="Ribonuclease Inhibitor"/>
    <property type="match status" value="4"/>
</dbReference>
<dbReference type="Gramene" id="KGN58774">
    <property type="protein sequence ID" value="KGN58774"/>
    <property type="gene ID" value="Csa_3G731840"/>
</dbReference>
<keyword evidence="17 23" id="KW-0472">Membrane</keyword>
<dbReference type="PROSITE" id="PS00107">
    <property type="entry name" value="PROTEIN_KINASE_ATP"/>
    <property type="match status" value="1"/>
</dbReference>
<evidence type="ECO:0000256" key="11">
    <source>
        <dbReference type="ARBA" id="ARBA00022729"/>
    </source>
</evidence>
<dbReference type="InterPro" id="IPR001611">
    <property type="entry name" value="Leu-rich_rpt"/>
</dbReference>
<evidence type="ECO:0000313" key="25">
    <source>
        <dbReference type="EMBL" id="KGN58774.1"/>
    </source>
</evidence>
<keyword evidence="15 22" id="KW-0067">ATP-binding</keyword>
<dbReference type="InterPro" id="IPR055414">
    <property type="entry name" value="LRR_R13L4/SHOC2-like"/>
</dbReference>
<dbReference type="PANTHER" id="PTHR48053">
    <property type="entry name" value="LEUCINE RICH REPEAT FAMILY PROTEIN, EXPRESSED"/>
    <property type="match status" value="1"/>
</dbReference>
<evidence type="ECO:0000256" key="15">
    <source>
        <dbReference type="ARBA" id="ARBA00022840"/>
    </source>
</evidence>
<feature type="transmembrane region" description="Helical" evidence="23">
    <location>
        <begin position="628"/>
        <end position="652"/>
    </location>
</feature>
<evidence type="ECO:0000256" key="21">
    <source>
        <dbReference type="ARBA" id="ARBA00048679"/>
    </source>
</evidence>
<evidence type="ECO:0000256" key="14">
    <source>
        <dbReference type="ARBA" id="ARBA00022777"/>
    </source>
</evidence>
<evidence type="ECO:0000256" key="20">
    <source>
        <dbReference type="ARBA" id="ARBA00047899"/>
    </source>
</evidence>
<evidence type="ECO:0000256" key="1">
    <source>
        <dbReference type="ARBA" id="ARBA00004162"/>
    </source>
</evidence>
<keyword evidence="9" id="KW-0808">Transferase</keyword>
<proteinExistence type="inferred from homology"/>
<dbReference type="GO" id="GO:0005524">
    <property type="term" value="F:ATP binding"/>
    <property type="evidence" value="ECO:0007669"/>
    <property type="project" value="UniProtKB-UniRule"/>
</dbReference>
<evidence type="ECO:0000256" key="16">
    <source>
        <dbReference type="ARBA" id="ARBA00022989"/>
    </source>
</evidence>
<evidence type="ECO:0000256" key="17">
    <source>
        <dbReference type="ARBA" id="ARBA00023136"/>
    </source>
</evidence>
<evidence type="ECO:0000256" key="13">
    <source>
        <dbReference type="ARBA" id="ARBA00022741"/>
    </source>
</evidence>
<evidence type="ECO:0000259" key="24">
    <source>
        <dbReference type="PROSITE" id="PS50011"/>
    </source>
</evidence>
<dbReference type="InterPro" id="IPR000719">
    <property type="entry name" value="Prot_kinase_dom"/>
</dbReference>
<keyword evidence="26" id="KW-1185">Reference proteome</keyword>
<dbReference type="FunFam" id="3.80.10.10:FF:000095">
    <property type="entry name" value="LRR receptor-like serine/threonine-protein kinase GSO1"/>
    <property type="match status" value="1"/>
</dbReference>
<keyword evidence="7" id="KW-0597">Phosphoprotein</keyword>
<dbReference type="EC" id="2.7.11.1" evidence="4"/>
<keyword evidence="11" id="KW-0732">Signal</keyword>
<sequence length="1028" mass="112488">MLTFENESDRLALLDLKARVHIDPLKIMSSWNDSTHFCDWIGVACNYTNGRVVGLSLEARKLTGSIPPSLGNLTYLTVIRLDDNNFHGIIPQEFGRLLQLRHLNLSQNNFSGEIPANISHCTKLVSLVLGGNGLVGQIPQQFFTLTNLKLIGFAANSLTGSFPSWIGNFSSLLSMSLMRNNFQGSIPSEIGRLSELRFFQVAGNNLTGASWPSICNISSLTYLSLGYNQFKGTLPPDIGLSLPNLQVFGCSGNNFHGPIPNSLANIVSLQIIDFFDNNLVGTLPDDMGNLRNLERLNLGENSLGSGEAGDLNFINSLVNCTRLRALGLDTNHFGGVLPSSIANLSNQLTALSLGYNMLSGSIPSGTTNLINLQGFGVEGNIMNGSIPPNIGNLKNLVLLYLYENEFTGPIPYSIGNLSSLTKLHMSHNQLDGSIPTSLGQCKSLTSLKLSSNNLNGTIPKEIFALPSLSITLALDHNSFTGSLPNEVDGLLGLLELDVSENKLFGDIPNNLDKCTNMERLYLGGNKFGGTIPQSLEALKSLKKLNLSSNNLSGPIPQFLSKLLFLVSVDLSYNNFEGKVPIEGVFSNSTMFSIIGNNNLCGGLHELHLPLCTSNQTRLSNKQFLKSRVLIPMAIVITFVGILVVFILVCFVLRKSRKDASTTNSLSAKEFIPQISYLELSKSTSGFSTENLIGSGSFGSVYKGVLSNDGSVVAVKVLNLQQQGASKSFVDECNALSNIRHRNLLKIITSCSSIDGQGNEFKALVFNFMSNGNLDCWLHPKNQGTNLRRLSLIQRLNIAIDIACGLDYLHTHCETPIIHCDIKPSNVLLDDDMVAHVGDFGLARFMLEESNDQISFSQTMSLALKGSIGYIPPEYGSGSRISTEGDVFSYGILLLEMIIGKRPIDDTFDNGVDIHLFTATMLPHEALGIIDPSIVFEETHQEEETNDEMQKIAIVSEQDCKEIVPRWMEECLVSIMRIGLSCSLREPRERMAMDVVVNELQAIKSSYLKFKKARRRFHRHLVSSSLRGK</sequence>
<dbReference type="SUPFAM" id="SSF56112">
    <property type="entry name" value="Protein kinase-like (PK-like)"/>
    <property type="match status" value="1"/>
</dbReference>
<accession>A0A0A0LCU7</accession>
<keyword evidence="8" id="KW-0433">Leucine-rich repeat</keyword>
<reference evidence="25 26" key="4">
    <citation type="journal article" date="2011" name="BMC Genomics">
        <title>RNA-Seq improves annotation of protein-coding genes in the cucumber genome.</title>
        <authorList>
            <person name="Li Z."/>
            <person name="Zhang Z."/>
            <person name="Yan P."/>
            <person name="Huang S."/>
            <person name="Fei Z."/>
            <person name="Lin K."/>
        </authorList>
    </citation>
    <scope>NUCLEOTIDE SEQUENCE [LARGE SCALE GENOMIC DNA]</scope>
    <source>
        <strain evidence="26">cv. 9930</strain>
    </source>
</reference>
<evidence type="ECO:0000256" key="22">
    <source>
        <dbReference type="PROSITE-ProRule" id="PRU10141"/>
    </source>
</evidence>
<dbReference type="SMART" id="SM00220">
    <property type="entry name" value="S_TKc"/>
    <property type="match status" value="1"/>
</dbReference>
<evidence type="ECO:0000256" key="19">
    <source>
        <dbReference type="ARBA" id="ARBA00023180"/>
    </source>
</evidence>
<keyword evidence="12" id="KW-0677">Repeat</keyword>
<dbReference type="Pfam" id="PF23598">
    <property type="entry name" value="LRR_14"/>
    <property type="match status" value="1"/>
</dbReference>
<dbReference type="SMART" id="SM00369">
    <property type="entry name" value="LRR_TYP"/>
    <property type="match status" value="7"/>
</dbReference>
<dbReference type="InterPro" id="IPR013210">
    <property type="entry name" value="LRR_N_plant-typ"/>
</dbReference>
<keyword evidence="10 23" id="KW-0812">Transmembrane</keyword>
<evidence type="ECO:0000313" key="26">
    <source>
        <dbReference type="Proteomes" id="UP000029981"/>
    </source>
</evidence>
<feature type="domain" description="Protein kinase" evidence="24">
    <location>
        <begin position="686"/>
        <end position="1007"/>
    </location>
</feature>
<dbReference type="eggNOG" id="ENOG502QPYS">
    <property type="taxonomic scope" value="Eukaryota"/>
</dbReference>
<dbReference type="PANTHER" id="PTHR48053:SF151">
    <property type="entry name" value="OS02G0216000 PROTEIN"/>
    <property type="match status" value="1"/>
</dbReference>
<keyword evidence="6" id="KW-0723">Serine/threonine-protein kinase</keyword>
<evidence type="ECO:0000256" key="18">
    <source>
        <dbReference type="ARBA" id="ARBA00023170"/>
    </source>
</evidence>
<dbReference type="OMA" id="MNAICEL"/>
<keyword evidence="18" id="KW-0675">Receptor</keyword>
<keyword evidence="16 23" id="KW-1133">Transmembrane helix</keyword>
<dbReference type="FunFam" id="3.30.200.20:FF:000432">
    <property type="entry name" value="LRR receptor-like serine/threonine-protein kinase EFR"/>
    <property type="match status" value="1"/>
</dbReference>
<reference evidence="25 26" key="2">
    <citation type="journal article" date="2009" name="PLoS ONE">
        <title>An integrated genetic and cytogenetic map of the cucumber genome.</title>
        <authorList>
            <person name="Ren Y."/>
            <person name="Zhang Z."/>
            <person name="Liu J."/>
            <person name="Staub J.E."/>
            <person name="Han Y."/>
            <person name="Cheng Z."/>
            <person name="Li X."/>
            <person name="Lu J."/>
            <person name="Miao H."/>
            <person name="Kang H."/>
            <person name="Xie B."/>
            <person name="Gu X."/>
            <person name="Wang X."/>
            <person name="Du Y."/>
            <person name="Jin W."/>
            <person name="Huang S."/>
        </authorList>
    </citation>
    <scope>NUCLEOTIDE SEQUENCE [LARGE SCALE GENOMIC DNA]</scope>
    <source>
        <strain evidence="26">cv. 9930</strain>
    </source>
</reference>
<comment type="similarity">
    <text evidence="3">Belongs to the protein kinase superfamily. Ser/Thr protein kinase family.</text>
</comment>
<keyword evidence="13 22" id="KW-0547">Nucleotide-binding</keyword>
<dbReference type="Gene3D" id="1.10.510.10">
    <property type="entry name" value="Transferase(Phosphotransferase) domain 1"/>
    <property type="match status" value="1"/>
</dbReference>
<evidence type="ECO:0000256" key="4">
    <source>
        <dbReference type="ARBA" id="ARBA00012513"/>
    </source>
</evidence>
<dbReference type="FunFam" id="1.10.510.10:FF:000358">
    <property type="entry name" value="Putative leucine-rich repeat receptor-like serine/threonine-protein kinase"/>
    <property type="match status" value="1"/>
</dbReference>
<dbReference type="PROSITE" id="PS00108">
    <property type="entry name" value="PROTEIN_KINASE_ST"/>
    <property type="match status" value="1"/>
</dbReference>
<dbReference type="GO" id="GO:0005886">
    <property type="term" value="C:plasma membrane"/>
    <property type="evidence" value="ECO:0000318"/>
    <property type="project" value="GO_Central"/>
</dbReference>
<dbReference type="InterPro" id="IPR003591">
    <property type="entry name" value="Leu-rich_rpt_typical-subtyp"/>
</dbReference>
<evidence type="ECO:0000256" key="23">
    <source>
        <dbReference type="SAM" id="Phobius"/>
    </source>
</evidence>
<keyword evidence="14" id="KW-0418">Kinase</keyword>
<dbReference type="InterPro" id="IPR032675">
    <property type="entry name" value="LRR_dom_sf"/>
</dbReference>
<evidence type="ECO:0000256" key="10">
    <source>
        <dbReference type="ARBA" id="ARBA00022692"/>
    </source>
</evidence>
<keyword evidence="19" id="KW-0325">Glycoprotein</keyword>
<dbReference type="Pfam" id="PF00560">
    <property type="entry name" value="LRR_1"/>
    <property type="match status" value="7"/>
</dbReference>
<name>A0A0A0LCU7_CUCSA</name>
<dbReference type="AlphaFoldDB" id="A0A0A0LCU7"/>
<dbReference type="InterPro" id="IPR051716">
    <property type="entry name" value="Plant_RL_S/T_kinase"/>
</dbReference>